<evidence type="ECO:0000256" key="2">
    <source>
        <dbReference type="ARBA" id="ARBA00022553"/>
    </source>
</evidence>
<dbReference type="GO" id="GO:0031177">
    <property type="term" value="F:phosphopantetheine binding"/>
    <property type="evidence" value="ECO:0007669"/>
    <property type="project" value="TreeGrafter"/>
</dbReference>
<dbReference type="GO" id="GO:0016874">
    <property type="term" value="F:ligase activity"/>
    <property type="evidence" value="ECO:0007669"/>
    <property type="project" value="UniProtKB-KW"/>
</dbReference>
<feature type="domain" description="Carrier" evidence="4">
    <location>
        <begin position="582"/>
        <end position="645"/>
    </location>
</feature>
<reference evidence="5 6" key="1">
    <citation type="submission" date="2016-05" db="EMBL/GenBank/DDBJ databases">
        <title>Comparative analysis of secretome profiles of manganese(II)-oxidizing ascomycete fungi.</title>
        <authorList>
            <consortium name="DOE Joint Genome Institute"/>
            <person name="Zeiner C.A."/>
            <person name="Purvine S.O."/>
            <person name="Zink E.M."/>
            <person name="Wu S."/>
            <person name="Pasa-Tolic L."/>
            <person name="Chaput D.L."/>
            <person name="Haridas S."/>
            <person name="Grigoriev I.V."/>
            <person name="Santelli C.M."/>
            <person name="Hansel C.M."/>
        </authorList>
    </citation>
    <scope>NUCLEOTIDE SEQUENCE [LARGE SCALE GENOMIC DNA]</scope>
    <source>
        <strain evidence="5 6">AP3s5-JAC2a</strain>
    </source>
</reference>
<dbReference type="AlphaFoldDB" id="A0A177CSF7"/>
<evidence type="ECO:0000313" key="5">
    <source>
        <dbReference type="EMBL" id="OAG09820.1"/>
    </source>
</evidence>
<organism evidence="5 6">
    <name type="scientific">Paraphaeosphaeria sporulosa</name>
    <dbReference type="NCBI Taxonomy" id="1460663"/>
    <lineage>
        <taxon>Eukaryota</taxon>
        <taxon>Fungi</taxon>
        <taxon>Dikarya</taxon>
        <taxon>Ascomycota</taxon>
        <taxon>Pezizomycotina</taxon>
        <taxon>Dothideomycetes</taxon>
        <taxon>Pleosporomycetidae</taxon>
        <taxon>Pleosporales</taxon>
        <taxon>Massarineae</taxon>
        <taxon>Didymosphaeriaceae</taxon>
        <taxon>Paraphaeosphaeria</taxon>
    </lineage>
</organism>
<dbReference type="EMBL" id="KV441549">
    <property type="protein sequence ID" value="OAG09820.1"/>
    <property type="molecule type" value="Genomic_DNA"/>
</dbReference>
<dbReference type="GO" id="GO:0044550">
    <property type="term" value="P:secondary metabolite biosynthetic process"/>
    <property type="evidence" value="ECO:0007669"/>
    <property type="project" value="TreeGrafter"/>
</dbReference>
<dbReference type="SUPFAM" id="SSF47336">
    <property type="entry name" value="ACP-like"/>
    <property type="match status" value="1"/>
</dbReference>
<dbReference type="RefSeq" id="XP_018040185.1">
    <property type="nucleotide sequence ID" value="XM_018183860.1"/>
</dbReference>
<proteinExistence type="predicted"/>
<dbReference type="GO" id="GO:0005737">
    <property type="term" value="C:cytoplasm"/>
    <property type="evidence" value="ECO:0007669"/>
    <property type="project" value="TreeGrafter"/>
</dbReference>
<dbReference type="InterPro" id="IPR042099">
    <property type="entry name" value="ANL_N_sf"/>
</dbReference>
<dbReference type="InterPro" id="IPR036736">
    <property type="entry name" value="ACP-like_sf"/>
</dbReference>
<keyword evidence="3" id="KW-0436">Ligase</keyword>
<keyword evidence="6" id="KW-1185">Reference proteome</keyword>
<dbReference type="STRING" id="1460663.A0A177CSF7"/>
<dbReference type="Gene3D" id="3.40.50.12780">
    <property type="entry name" value="N-terminal domain of ligase-like"/>
    <property type="match status" value="1"/>
</dbReference>
<protein>
    <submittedName>
        <fullName evidence="5">Acetyl-CoA synthetase-like protein</fullName>
    </submittedName>
</protein>
<keyword evidence="1" id="KW-0596">Phosphopantetheine</keyword>
<dbReference type="Pfam" id="PF00501">
    <property type="entry name" value="AMP-binding"/>
    <property type="match status" value="1"/>
</dbReference>
<dbReference type="InterPro" id="IPR000873">
    <property type="entry name" value="AMP-dep_synth/lig_dom"/>
</dbReference>
<keyword evidence="2" id="KW-0597">Phosphoprotein</keyword>
<accession>A0A177CSF7</accession>
<dbReference type="PANTHER" id="PTHR45527:SF1">
    <property type="entry name" value="FATTY ACID SYNTHASE"/>
    <property type="match status" value="1"/>
</dbReference>
<dbReference type="CDD" id="cd05918">
    <property type="entry name" value="A_NRPS_SidN3_like"/>
    <property type="match status" value="1"/>
</dbReference>
<dbReference type="InParanoid" id="A0A177CSF7"/>
<dbReference type="Gene3D" id="3.30.300.30">
    <property type="match status" value="1"/>
</dbReference>
<dbReference type="PANTHER" id="PTHR45527">
    <property type="entry name" value="NONRIBOSOMAL PEPTIDE SYNTHETASE"/>
    <property type="match status" value="1"/>
</dbReference>
<evidence type="ECO:0000256" key="3">
    <source>
        <dbReference type="ARBA" id="ARBA00022598"/>
    </source>
</evidence>
<dbReference type="InterPro" id="IPR010071">
    <property type="entry name" value="AA_adenyl_dom"/>
</dbReference>
<dbReference type="SUPFAM" id="SSF56801">
    <property type="entry name" value="Acetyl-CoA synthetase-like"/>
    <property type="match status" value="1"/>
</dbReference>
<dbReference type="Pfam" id="PF00550">
    <property type="entry name" value="PP-binding"/>
    <property type="match status" value="1"/>
</dbReference>
<dbReference type="OrthoDB" id="416786at2759"/>
<dbReference type="NCBIfam" id="TIGR01733">
    <property type="entry name" value="AA-adenyl-dom"/>
    <property type="match status" value="1"/>
</dbReference>
<evidence type="ECO:0000259" key="4">
    <source>
        <dbReference type="PROSITE" id="PS50075"/>
    </source>
</evidence>
<dbReference type="PROSITE" id="PS00455">
    <property type="entry name" value="AMP_BINDING"/>
    <property type="match status" value="1"/>
</dbReference>
<dbReference type="GeneID" id="28767346"/>
<evidence type="ECO:0000256" key="1">
    <source>
        <dbReference type="ARBA" id="ARBA00022450"/>
    </source>
</evidence>
<evidence type="ECO:0000313" key="6">
    <source>
        <dbReference type="Proteomes" id="UP000077069"/>
    </source>
</evidence>
<dbReference type="Proteomes" id="UP000077069">
    <property type="component" value="Unassembled WGS sequence"/>
</dbReference>
<dbReference type="InterPro" id="IPR045851">
    <property type="entry name" value="AMP-bd_C_sf"/>
</dbReference>
<dbReference type="InterPro" id="IPR009081">
    <property type="entry name" value="PP-bd_ACP"/>
</dbReference>
<dbReference type="GO" id="GO:0043041">
    <property type="term" value="P:amino acid activation for nonribosomal peptide biosynthetic process"/>
    <property type="evidence" value="ECO:0007669"/>
    <property type="project" value="TreeGrafter"/>
</dbReference>
<sequence>MSRSVLHPLQSQPSSTEVGAINISSPLDVQHVLRWNIEPPPRVEETLCSLFLRQAQSQPNAPAVCSWDGNLTYAQLDDLSARLADLIRRQGVRREQVVALCFDKSRVAVVAMLAVLRANAAFVNLGIALPRQRQAAIISASNATLLIVDASNSDRLSEHDTIPSLLVDYEVITALPGPTTPLPEVVPSDAAAITFTSGSTGLPKGIVVEHGSIATTCEAMANRLDLGPTSRVLQFASYTFDASVGDIFYALARGACVCSPSERERVDDLAAVARKLEVNWAFLTPSVLSLMEPRDVPTLRRLLVGGEKPDPKHISLWAESVSLHLVMGPAECAIYCAASVEIQPGEDTSTFGRAAGCRLWVADQYDHTRLAPIGCPGELIVEGFSVARGYLNDDERTRLAFLNAEDVTWLPRQHASRLYKSGDIVRFNDEDGTYSFVARKDTQVKLHGQRVELSEIELQLKSIIPDVDSALVILNTSAEQAHRYPLISFLVFTGSSPAVARTGTATLSLTTYGTDLLRKAKDQLAAILPTYMIPTLFIPLFHIPFTANGKRDTARLRNISQELSYEQLRAFSLTEESEGDSRPLSRREEQLRELWAQVLHVSSRELGASSDFLREGGDSLAAMHLVSAAIKTGLHLQTTLKMFIR</sequence>
<name>A0A177CSF7_9PLEO</name>
<dbReference type="Gene3D" id="1.10.1200.10">
    <property type="entry name" value="ACP-like"/>
    <property type="match status" value="1"/>
</dbReference>
<gene>
    <name evidence="5" type="ORF">CC84DRAFT_1235709</name>
</gene>
<dbReference type="PROSITE" id="PS50075">
    <property type="entry name" value="CARRIER"/>
    <property type="match status" value="1"/>
</dbReference>
<dbReference type="InterPro" id="IPR020845">
    <property type="entry name" value="AMP-binding_CS"/>
</dbReference>